<evidence type="ECO:0000256" key="13">
    <source>
        <dbReference type="ARBA" id="ARBA00022723"/>
    </source>
</evidence>
<keyword evidence="12 17" id="KW-0598">Phosphotransferase system</keyword>
<evidence type="ECO:0000256" key="9">
    <source>
        <dbReference type="ARBA" id="ARBA00022490"/>
    </source>
</evidence>
<evidence type="ECO:0000256" key="12">
    <source>
        <dbReference type="ARBA" id="ARBA00022683"/>
    </source>
</evidence>
<evidence type="ECO:0000313" key="24">
    <source>
        <dbReference type="EMBL" id="QDU79475.1"/>
    </source>
</evidence>
<keyword evidence="11 17" id="KW-0808">Transferase</keyword>
<dbReference type="InterPro" id="IPR036637">
    <property type="entry name" value="Phosphohistidine_dom_sf"/>
</dbReference>
<dbReference type="GO" id="GO:0009401">
    <property type="term" value="P:phosphoenolpyruvate-dependent sugar phosphotransferase system"/>
    <property type="evidence" value="ECO:0007669"/>
    <property type="project" value="UniProtKB-KW"/>
</dbReference>
<dbReference type="GO" id="GO:0008965">
    <property type="term" value="F:phosphoenolpyruvate-protein phosphotransferase activity"/>
    <property type="evidence" value="ECO:0007669"/>
    <property type="project" value="UniProtKB-EC"/>
</dbReference>
<dbReference type="Pfam" id="PF02896">
    <property type="entry name" value="PEP-utilizers_C"/>
    <property type="match status" value="1"/>
</dbReference>
<feature type="binding site" evidence="20">
    <location>
        <position position="459"/>
    </location>
    <ligand>
        <name>Mg(2+)</name>
        <dbReference type="ChEBI" id="CHEBI:18420"/>
    </ligand>
</feature>
<evidence type="ECO:0000256" key="17">
    <source>
        <dbReference type="PIRNR" id="PIRNR000732"/>
    </source>
</evidence>
<keyword evidence="15 17" id="KW-0460">Magnesium</keyword>
<dbReference type="GO" id="GO:0016301">
    <property type="term" value="F:kinase activity"/>
    <property type="evidence" value="ECO:0007669"/>
    <property type="project" value="UniProtKB-KW"/>
</dbReference>
<feature type="binding site" evidence="19">
    <location>
        <begin position="458"/>
        <end position="459"/>
    </location>
    <ligand>
        <name>phosphoenolpyruvate</name>
        <dbReference type="ChEBI" id="CHEBI:58702"/>
    </ligand>
</feature>
<keyword evidence="24" id="KW-0670">Pyruvate</keyword>
<feature type="binding site" evidence="20">
    <location>
        <position position="435"/>
    </location>
    <ligand>
        <name>Mg(2+)</name>
        <dbReference type="ChEBI" id="CHEBI:18420"/>
    </ligand>
</feature>
<dbReference type="InterPro" id="IPR036618">
    <property type="entry name" value="PtsI_HPr-bd_sf"/>
</dbReference>
<keyword evidence="13 17" id="KW-0479">Metal-binding</keyword>
<dbReference type="PRINTS" id="PR01736">
    <property type="entry name" value="PHPHTRNFRASE"/>
</dbReference>
<dbReference type="RefSeq" id="WP_144994105.1">
    <property type="nucleotide sequence ID" value="NZ_CP036281.1"/>
</dbReference>
<dbReference type="PIRSF" id="PIRSF000732">
    <property type="entry name" value="PTS_enzyme_I"/>
    <property type="match status" value="1"/>
</dbReference>
<dbReference type="Pfam" id="PF05524">
    <property type="entry name" value="PEP-utilisers_N"/>
    <property type="match status" value="1"/>
</dbReference>
<dbReference type="InterPro" id="IPR023151">
    <property type="entry name" value="PEP_util_CS"/>
</dbReference>
<dbReference type="Gene3D" id="1.10.274.10">
    <property type="entry name" value="PtsI, HPr-binding domain"/>
    <property type="match status" value="1"/>
</dbReference>
<dbReference type="InterPro" id="IPR000121">
    <property type="entry name" value="PEP_util_C"/>
</dbReference>
<feature type="binding site" evidence="19">
    <location>
        <position position="298"/>
    </location>
    <ligand>
        <name>phosphoenolpyruvate</name>
        <dbReference type="ChEBI" id="CHEBI:58702"/>
    </ligand>
</feature>
<feature type="binding site" evidence="19">
    <location>
        <position position="334"/>
    </location>
    <ligand>
        <name>phosphoenolpyruvate</name>
        <dbReference type="ChEBI" id="CHEBI:58702"/>
    </ligand>
</feature>
<keyword evidence="25" id="KW-1185">Reference proteome</keyword>
<evidence type="ECO:0000256" key="2">
    <source>
        <dbReference type="ARBA" id="ARBA00001946"/>
    </source>
</evidence>
<name>A0A518CJS0_9PLAN</name>
<dbReference type="SUPFAM" id="SSF47831">
    <property type="entry name" value="Enzyme I of the PEP:sugar phosphotransferase system HPr-binding (sub)domain"/>
    <property type="match status" value="1"/>
</dbReference>
<dbReference type="PROSITE" id="PS00742">
    <property type="entry name" value="PEP_ENZYMES_2"/>
    <property type="match status" value="1"/>
</dbReference>
<dbReference type="GO" id="GO:0046872">
    <property type="term" value="F:metal ion binding"/>
    <property type="evidence" value="ECO:0007669"/>
    <property type="project" value="UniProtKB-KW"/>
</dbReference>
<dbReference type="AlphaFoldDB" id="A0A518CJS0"/>
<keyword evidence="9 17" id="KW-0963">Cytoplasm</keyword>
<keyword evidence="14 17" id="KW-0418">Kinase</keyword>
<feature type="binding site" evidence="19">
    <location>
        <position position="469"/>
    </location>
    <ligand>
        <name>phosphoenolpyruvate</name>
        <dbReference type="ChEBI" id="CHEBI:58702"/>
    </ligand>
</feature>
<keyword evidence="10 17" id="KW-0762">Sugar transport</keyword>
<dbReference type="EC" id="2.7.3.9" evidence="6 17"/>
<dbReference type="InterPro" id="IPR008279">
    <property type="entry name" value="PEP-util_enz_mobile_dom"/>
</dbReference>
<evidence type="ECO:0000256" key="14">
    <source>
        <dbReference type="ARBA" id="ARBA00022777"/>
    </source>
</evidence>
<protein>
    <recommendedName>
        <fullName evidence="7 17">Phosphoenolpyruvate-protein phosphotransferase</fullName>
        <ecNumber evidence="6 17">2.7.3.9</ecNumber>
    </recommendedName>
    <alternativeName>
        <fullName evidence="16 17">Phosphotransferase system, enzyme I</fullName>
    </alternativeName>
</protein>
<evidence type="ECO:0000256" key="4">
    <source>
        <dbReference type="ARBA" id="ARBA00004496"/>
    </source>
</evidence>
<accession>A0A518CJS0</accession>
<dbReference type="GO" id="GO:0005737">
    <property type="term" value="C:cytoplasm"/>
    <property type="evidence" value="ECO:0007669"/>
    <property type="project" value="UniProtKB-SubCell"/>
</dbReference>
<dbReference type="Gene3D" id="3.20.20.60">
    <property type="entry name" value="Phosphoenolpyruvate-binding domains"/>
    <property type="match status" value="1"/>
</dbReference>
<evidence type="ECO:0000256" key="10">
    <source>
        <dbReference type="ARBA" id="ARBA00022597"/>
    </source>
</evidence>
<dbReference type="InterPro" id="IPR015813">
    <property type="entry name" value="Pyrv/PenolPyrv_kinase-like_dom"/>
</dbReference>
<comment type="catalytic activity">
    <reaction evidence="1 17">
        <text>L-histidyl-[protein] + phosphoenolpyruvate = N(pros)-phospho-L-histidyl-[protein] + pyruvate</text>
        <dbReference type="Rhea" id="RHEA:23880"/>
        <dbReference type="Rhea" id="RHEA-COMP:9745"/>
        <dbReference type="Rhea" id="RHEA-COMP:9746"/>
        <dbReference type="ChEBI" id="CHEBI:15361"/>
        <dbReference type="ChEBI" id="CHEBI:29979"/>
        <dbReference type="ChEBI" id="CHEBI:58702"/>
        <dbReference type="ChEBI" id="CHEBI:64837"/>
        <dbReference type="EC" id="2.7.3.9"/>
    </reaction>
</comment>
<sequence length="588" mass="65324">MLVRRGIAVSPGMASGPALVFGTEDFRIPQRFVSVDAIESQIKRFRTALQQTVDEIGENERLANEQVGKQYGSIFTAHLNLVQDPQLLEEIEELIRSKYYSAEFASSRVLRRYAKVFQNLGDNYMAQRAADIYDIEKCLVRNLLGESREELTHINTPVIIVANSLSPSETANLNRKFVLGLAIETGGRTSHTAILAGALEIPAVVGVGNFLADVSGGENLIIDGDRGEIIIDPTDTAVQHFEDTIERRKGVSKRLLSLKEIPAQTKDGVRIKLLGNIEFPEEVSQCIDRGADGVGLYRTEFLYLNRRDEPSEEVHYEAYCRVVGAFPNSPVIIRTMDLGADKMPSALTFGAEPASNPVLSLRSLRLSLKNLPLFKTQLRAILRAATVGDVRIMFPLVSTLMELRQAKMILADVVEDLEEQGVEFKRDVPVGMMVEVPSAVMMAEEFAQEVDFFSIGTNDLIQYTLAADRDDPNVSELYRAADPSILRMIQHVIDVGNRHEISVTVCGEMSTDPLFSPLLIGMGLRQLSVTSHMIPRLKELIGNFTLEEAEEIASHVRNLELARTVENYLRGEMMKFAPDMAVLEAEQA</sequence>
<evidence type="ECO:0000256" key="8">
    <source>
        <dbReference type="ARBA" id="ARBA00022448"/>
    </source>
</evidence>
<dbReference type="NCBIfam" id="TIGR01417">
    <property type="entry name" value="PTS_I_fam"/>
    <property type="match status" value="1"/>
</dbReference>
<dbReference type="SUPFAM" id="SSF52009">
    <property type="entry name" value="Phosphohistidine domain"/>
    <property type="match status" value="1"/>
</dbReference>
<reference evidence="24 25" key="1">
    <citation type="submission" date="2019-02" db="EMBL/GenBank/DDBJ databases">
        <title>Deep-cultivation of Planctomycetes and their phenomic and genomic characterization uncovers novel biology.</title>
        <authorList>
            <person name="Wiegand S."/>
            <person name="Jogler M."/>
            <person name="Boedeker C."/>
            <person name="Pinto D."/>
            <person name="Vollmers J."/>
            <person name="Rivas-Marin E."/>
            <person name="Kohn T."/>
            <person name="Peeters S.H."/>
            <person name="Heuer A."/>
            <person name="Rast P."/>
            <person name="Oberbeckmann S."/>
            <person name="Bunk B."/>
            <person name="Jeske O."/>
            <person name="Meyerdierks A."/>
            <person name="Storesund J.E."/>
            <person name="Kallscheuer N."/>
            <person name="Luecker S."/>
            <person name="Lage O.M."/>
            <person name="Pohl T."/>
            <person name="Merkel B.J."/>
            <person name="Hornburger P."/>
            <person name="Mueller R.-W."/>
            <person name="Bruemmer F."/>
            <person name="Labrenz M."/>
            <person name="Spormann A.M."/>
            <person name="Op den Camp H."/>
            <person name="Overmann J."/>
            <person name="Amann R."/>
            <person name="Jetten M.S.M."/>
            <person name="Mascher T."/>
            <person name="Medema M.H."/>
            <person name="Devos D.P."/>
            <person name="Kaster A.-K."/>
            <person name="Ovreas L."/>
            <person name="Rohde M."/>
            <person name="Galperin M.Y."/>
            <person name="Jogler C."/>
        </authorList>
    </citation>
    <scope>NUCLEOTIDE SEQUENCE [LARGE SCALE GENOMIC DNA]</scope>
    <source>
        <strain evidence="24 25">Pla110</strain>
    </source>
</reference>
<feature type="active site" description="Proton donor" evidence="18">
    <location>
        <position position="506"/>
    </location>
</feature>
<evidence type="ECO:0000256" key="1">
    <source>
        <dbReference type="ARBA" id="ARBA00000683"/>
    </source>
</evidence>
<evidence type="ECO:0000256" key="6">
    <source>
        <dbReference type="ARBA" id="ARBA00012232"/>
    </source>
</evidence>
<comment type="similarity">
    <text evidence="5 17">Belongs to the PEP-utilizing enzyme family.</text>
</comment>
<dbReference type="EMBL" id="CP036281">
    <property type="protein sequence ID" value="QDU79475.1"/>
    <property type="molecule type" value="Genomic_DNA"/>
</dbReference>
<feature type="domain" description="PEP-utilising enzyme C-terminal" evidence="22">
    <location>
        <begin position="256"/>
        <end position="542"/>
    </location>
</feature>
<dbReference type="KEGG" id="plon:Pla110_11850"/>
<dbReference type="InterPro" id="IPR050499">
    <property type="entry name" value="PEP-utilizing_PTS_enzyme"/>
</dbReference>
<dbReference type="Pfam" id="PF00391">
    <property type="entry name" value="PEP-utilizers"/>
    <property type="match status" value="1"/>
</dbReference>
<evidence type="ECO:0000256" key="20">
    <source>
        <dbReference type="PIRSR" id="PIRSR000732-3"/>
    </source>
</evidence>
<dbReference type="InterPro" id="IPR006318">
    <property type="entry name" value="PTS_EI-like"/>
</dbReference>
<evidence type="ECO:0000256" key="19">
    <source>
        <dbReference type="PIRSR" id="PIRSR000732-2"/>
    </source>
</evidence>
<dbReference type="Gene3D" id="3.50.30.10">
    <property type="entry name" value="Phosphohistidine domain"/>
    <property type="match status" value="1"/>
</dbReference>
<evidence type="ECO:0000256" key="5">
    <source>
        <dbReference type="ARBA" id="ARBA00007837"/>
    </source>
</evidence>
<evidence type="ECO:0000259" key="23">
    <source>
        <dbReference type="Pfam" id="PF05524"/>
    </source>
</evidence>
<dbReference type="PANTHER" id="PTHR46244:SF3">
    <property type="entry name" value="PHOSPHOENOLPYRUVATE-PROTEIN PHOSPHOTRANSFERASE"/>
    <property type="match status" value="1"/>
</dbReference>
<gene>
    <name evidence="24" type="primary">ptsI</name>
    <name evidence="24" type="ORF">Pla110_11850</name>
</gene>
<comment type="subcellular location">
    <subcellularLocation>
        <location evidence="4 17">Cytoplasm</location>
    </subcellularLocation>
</comment>
<comment type="function">
    <text evidence="3 17">General (non sugar-specific) component of the phosphoenolpyruvate-dependent sugar phosphotransferase system (sugar PTS). This major carbohydrate active-transport system catalyzes the phosphorylation of incoming sugar substrates concomitantly with their translocation across the cell membrane. Enzyme I transfers the phosphoryl group from phosphoenolpyruvate (PEP) to the phosphoryl carrier protein (HPr).</text>
</comment>
<evidence type="ECO:0000313" key="25">
    <source>
        <dbReference type="Proteomes" id="UP000317178"/>
    </source>
</evidence>
<dbReference type="SUPFAM" id="SSF51621">
    <property type="entry name" value="Phosphoenolpyruvate/pyruvate domain"/>
    <property type="match status" value="1"/>
</dbReference>
<dbReference type="InterPro" id="IPR040442">
    <property type="entry name" value="Pyrv_kinase-like_dom_sf"/>
</dbReference>
<evidence type="ECO:0000259" key="21">
    <source>
        <dbReference type="Pfam" id="PF00391"/>
    </source>
</evidence>
<dbReference type="InterPro" id="IPR018274">
    <property type="entry name" value="PEP_util_AS"/>
</dbReference>
<dbReference type="PANTHER" id="PTHR46244">
    <property type="entry name" value="PHOSPHOENOLPYRUVATE-PROTEIN PHOSPHOTRANSFERASE"/>
    <property type="match status" value="1"/>
</dbReference>
<feature type="domain" description="PEP-utilising enzyme mobile" evidence="21">
    <location>
        <begin position="155"/>
        <end position="227"/>
    </location>
</feature>
<feature type="active site" description="Tele-phosphohistidine intermediate" evidence="18">
    <location>
        <position position="191"/>
    </location>
</feature>
<evidence type="ECO:0000256" key="15">
    <source>
        <dbReference type="ARBA" id="ARBA00022842"/>
    </source>
</evidence>
<dbReference type="InterPro" id="IPR008731">
    <property type="entry name" value="PTS_EIN"/>
</dbReference>
<dbReference type="InterPro" id="IPR024692">
    <property type="entry name" value="PTS_EI"/>
</dbReference>
<evidence type="ECO:0000259" key="22">
    <source>
        <dbReference type="Pfam" id="PF02896"/>
    </source>
</evidence>
<dbReference type="Proteomes" id="UP000317178">
    <property type="component" value="Chromosome"/>
</dbReference>
<feature type="domain" description="Phosphotransferase system enzyme I N-terminal" evidence="23">
    <location>
        <begin position="5"/>
        <end position="128"/>
    </location>
</feature>
<evidence type="ECO:0000256" key="18">
    <source>
        <dbReference type="PIRSR" id="PIRSR000732-1"/>
    </source>
</evidence>
<evidence type="ECO:0000256" key="3">
    <source>
        <dbReference type="ARBA" id="ARBA00002728"/>
    </source>
</evidence>
<comment type="cofactor">
    <cofactor evidence="2 17 20">
        <name>Mg(2+)</name>
        <dbReference type="ChEBI" id="CHEBI:18420"/>
    </cofactor>
</comment>
<dbReference type="PROSITE" id="PS00370">
    <property type="entry name" value="PEP_ENZYMES_PHOS_SITE"/>
    <property type="match status" value="1"/>
</dbReference>
<evidence type="ECO:0000256" key="11">
    <source>
        <dbReference type="ARBA" id="ARBA00022679"/>
    </source>
</evidence>
<proteinExistence type="inferred from homology"/>
<evidence type="ECO:0000256" key="7">
    <source>
        <dbReference type="ARBA" id="ARBA00016544"/>
    </source>
</evidence>
<dbReference type="OrthoDB" id="9765468at2"/>
<evidence type="ECO:0000256" key="16">
    <source>
        <dbReference type="ARBA" id="ARBA00033235"/>
    </source>
</evidence>
<keyword evidence="8 17" id="KW-0813">Transport</keyword>
<organism evidence="24 25">
    <name type="scientific">Polystyrenella longa</name>
    <dbReference type="NCBI Taxonomy" id="2528007"/>
    <lineage>
        <taxon>Bacteria</taxon>
        <taxon>Pseudomonadati</taxon>
        <taxon>Planctomycetota</taxon>
        <taxon>Planctomycetia</taxon>
        <taxon>Planctomycetales</taxon>
        <taxon>Planctomycetaceae</taxon>
        <taxon>Polystyrenella</taxon>
    </lineage>
</organism>